<dbReference type="Pfam" id="PF02230">
    <property type="entry name" value="Abhydrolase_2"/>
    <property type="match status" value="2"/>
</dbReference>
<dbReference type="InterPro" id="IPR050565">
    <property type="entry name" value="LYPA1-2/EST-like"/>
</dbReference>
<keyword evidence="2" id="KW-1133">Transmembrane helix</keyword>
<dbReference type="SUPFAM" id="SSF53474">
    <property type="entry name" value="alpha/beta-Hydrolases"/>
    <property type="match status" value="1"/>
</dbReference>
<evidence type="ECO:0000256" key="2">
    <source>
        <dbReference type="SAM" id="Phobius"/>
    </source>
</evidence>
<organism evidence="4 5">
    <name type="scientific">Urochloa decumbens</name>
    <dbReference type="NCBI Taxonomy" id="240449"/>
    <lineage>
        <taxon>Eukaryota</taxon>
        <taxon>Viridiplantae</taxon>
        <taxon>Streptophyta</taxon>
        <taxon>Embryophyta</taxon>
        <taxon>Tracheophyta</taxon>
        <taxon>Spermatophyta</taxon>
        <taxon>Magnoliopsida</taxon>
        <taxon>Liliopsida</taxon>
        <taxon>Poales</taxon>
        <taxon>Poaceae</taxon>
        <taxon>PACMAD clade</taxon>
        <taxon>Panicoideae</taxon>
        <taxon>Panicodae</taxon>
        <taxon>Paniceae</taxon>
        <taxon>Melinidinae</taxon>
        <taxon>Urochloa</taxon>
    </lineage>
</organism>
<sequence>MAAAPPPPAAGGFVLFLHGSGGSGEEIGAEVAPYFAAPELASSVRLSFPTAPTAPIACYGAAVITAWFGIAEVPITAKTVRDEKEVLKAVEYVHGLIDKEIASGTSPSDIFVCGLSQGGKLPSFICIYIRGLSNNTVSVFIFAGALAIASVLLYPKTLGGCVVFSGSVPLRKSFADKVSPEARKTPVLWFHGMADGLVLFEAGHAGCAFLEELGMTCEFKAYPTLGHSIIEEELQYFQQWILNRLGISGITETARPSSSSQHKDLQ</sequence>
<gene>
    <name evidence="4" type="ORF">URODEC1_LOCUS77741</name>
</gene>
<dbReference type="InterPro" id="IPR029058">
    <property type="entry name" value="AB_hydrolase_fold"/>
</dbReference>
<dbReference type="EMBL" id="OZ075140">
    <property type="protein sequence ID" value="CAL5024833.1"/>
    <property type="molecule type" value="Genomic_DNA"/>
</dbReference>
<proteinExistence type="inferred from homology"/>
<feature type="transmembrane region" description="Helical" evidence="2">
    <location>
        <begin position="137"/>
        <end position="155"/>
    </location>
</feature>
<evidence type="ECO:0000313" key="4">
    <source>
        <dbReference type="EMBL" id="CAL5024833.1"/>
    </source>
</evidence>
<reference evidence="4 5" key="2">
    <citation type="submission" date="2024-10" db="EMBL/GenBank/DDBJ databases">
        <authorList>
            <person name="Ryan C."/>
        </authorList>
    </citation>
    <scope>NUCLEOTIDE SEQUENCE [LARGE SCALE GENOMIC DNA]</scope>
</reference>
<accession>A0ABC9CRB8</accession>
<dbReference type="PANTHER" id="PTHR10655:SF30">
    <property type="entry name" value="CARBOXYLESTERASE OS04G0669600-RELATED"/>
    <property type="match status" value="1"/>
</dbReference>
<evidence type="ECO:0000259" key="3">
    <source>
        <dbReference type="Pfam" id="PF02230"/>
    </source>
</evidence>
<name>A0ABC9CRB8_9POAL</name>
<dbReference type="PANTHER" id="PTHR10655">
    <property type="entry name" value="LYSOPHOSPHOLIPASE-RELATED"/>
    <property type="match status" value="1"/>
</dbReference>
<keyword evidence="5" id="KW-1185">Reference proteome</keyword>
<protein>
    <recommendedName>
        <fullName evidence="3">Phospholipase/carboxylesterase/thioesterase domain-containing protein</fullName>
    </recommendedName>
</protein>
<evidence type="ECO:0000256" key="1">
    <source>
        <dbReference type="ARBA" id="ARBA00006499"/>
    </source>
</evidence>
<dbReference type="InterPro" id="IPR003140">
    <property type="entry name" value="PLipase/COase/thioEstase"/>
</dbReference>
<keyword evidence="2" id="KW-0812">Transmembrane</keyword>
<dbReference type="AlphaFoldDB" id="A0ABC9CRB8"/>
<reference evidence="5" key="1">
    <citation type="submission" date="2024-06" db="EMBL/GenBank/DDBJ databases">
        <authorList>
            <person name="Ryan C."/>
        </authorList>
    </citation>
    <scope>NUCLEOTIDE SEQUENCE [LARGE SCALE GENOMIC DNA]</scope>
</reference>
<evidence type="ECO:0000313" key="5">
    <source>
        <dbReference type="Proteomes" id="UP001497457"/>
    </source>
</evidence>
<feature type="domain" description="Phospholipase/carboxylesterase/thioesterase" evidence="3">
    <location>
        <begin position="144"/>
        <end position="241"/>
    </location>
</feature>
<comment type="similarity">
    <text evidence="1">Belongs to the AB hydrolase superfamily. AB hydrolase 2 family.</text>
</comment>
<dbReference type="Proteomes" id="UP001497457">
    <property type="component" value="Chromosome 30rd"/>
</dbReference>
<dbReference type="Gene3D" id="3.40.50.1820">
    <property type="entry name" value="alpha/beta hydrolase"/>
    <property type="match status" value="1"/>
</dbReference>
<feature type="domain" description="Phospholipase/carboxylesterase/thioesterase" evidence="3">
    <location>
        <begin position="12"/>
        <end position="121"/>
    </location>
</feature>
<keyword evidence="2" id="KW-0472">Membrane</keyword>